<dbReference type="EMBL" id="JAVDRF010000005">
    <property type="protein sequence ID" value="MDR6537123.1"/>
    <property type="molecule type" value="Genomic_DNA"/>
</dbReference>
<dbReference type="Proteomes" id="UP001184230">
    <property type="component" value="Unassembled WGS sequence"/>
</dbReference>
<reference evidence="2 3" key="1">
    <citation type="submission" date="2023-07" db="EMBL/GenBank/DDBJ databases">
        <title>Sorghum-associated microbial communities from plants grown in Nebraska, USA.</title>
        <authorList>
            <person name="Schachtman D."/>
        </authorList>
    </citation>
    <scope>NUCLEOTIDE SEQUENCE [LARGE SCALE GENOMIC DNA]</scope>
    <source>
        <strain evidence="2 3">DS1781</strain>
    </source>
</reference>
<sequence>MNKKTAALTAHASRSRTSMTSERHAPSRILCRTVLAACLCGAALAGQPAHAGSVSYSYDTLGRLASAVYSDGSATTTITYSYDAAGNRTSVAATSS</sequence>
<proteinExistence type="predicted"/>
<evidence type="ECO:0000313" key="3">
    <source>
        <dbReference type="Proteomes" id="UP001184230"/>
    </source>
</evidence>
<evidence type="ECO:0008006" key="4">
    <source>
        <dbReference type="Google" id="ProtNLM"/>
    </source>
</evidence>
<name>A0ABU1NF83_9BURK</name>
<gene>
    <name evidence="2" type="ORF">J2739_002896</name>
</gene>
<feature type="region of interest" description="Disordered" evidence="1">
    <location>
        <begin position="1"/>
        <end position="23"/>
    </location>
</feature>
<organism evidence="2 3">
    <name type="scientific">Variovorax soli</name>
    <dbReference type="NCBI Taxonomy" id="376815"/>
    <lineage>
        <taxon>Bacteria</taxon>
        <taxon>Pseudomonadati</taxon>
        <taxon>Pseudomonadota</taxon>
        <taxon>Betaproteobacteria</taxon>
        <taxon>Burkholderiales</taxon>
        <taxon>Comamonadaceae</taxon>
        <taxon>Variovorax</taxon>
    </lineage>
</organism>
<dbReference type="RefSeq" id="WP_309902755.1">
    <property type="nucleotide sequence ID" value="NZ_JAVDRF010000005.1"/>
</dbReference>
<evidence type="ECO:0000256" key="1">
    <source>
        <dbReference type="SAM" id="MobiDB-lite"/>
    </source>
</evidence>
<accession>A0ABU1NF83</accession>
<dbReference type="Gene3D" id="2.180.10.10">
    <property type="entry name" value="RHS repeat-associated core"/>
    <property type="match status" value="1"/>
</dbReference>
<protein>
    <recommendedName>
        <fullName evidence="4">YD repeat-containing protein</fullName>
    </recommendedName>
</protein>
<evidence type="ECO:0000313" key="2">
    <source>
        <dbReference type="EMBL" id="MDR6537123.1"/>
    </source>
</evidence>
<keyword evidence="3" id="KW-1185">Reference proteome</keyword>
<comment type="caution">
    <text evidence="2">The sequence shown here is derived from an EMBL/GenBank/DDBJ whole genome shotgun (WGS) entry which is preliminary data.</text>
</comment>